<dbReference type="RefSeq" id="WP_077449365.1">
    <property type="nucleotide sequence ID" value="NZ_FUGD01000116.1"/>
</dbReference>
<dbReference type="Pfam" id="PF02082">
    <property type="entry name" value="Rrf2"/>
    <property type="match status" value="1"/>
</dbReference>
<accession>A0A1R4EHS9</accession>
<proteinExistence type="predicted"/>
<evidence type="ECO:0000256" key="1">
    <source>
        <dbReference type="ARBA" id="ARBA00023125"/>
    </source>
</evidence>
<dbReference type="NCBIfam" id="TIGR00738">
    <property type="entry name" value="rrf2_super"/>
    <property type="match status" value="1"/>
</dbReference>
<dbReference type="InterPro" id="IPR030489">
    <property type="entry name" value="TR_Rrf2-type_CS"/>
</dbReference>
<dbReference type="Proteomes" id="UP000188169">
    <property type="component" value="Unassembled WGS sequence"/>
</dbReference>
<dbReference type="OrthoDB" id="9795923at2"/>
<reference evidence="3" key="1">
    <citation type="submission" date="2017-02" db="EMBL/GenBank/DDBJ databases">
        <authorList>
            <person name="Mornico D."/>
        </authorList>
    </citation>
    <scope>NUCLEOTIDE SEQUENCE [LARGE SCALE GENOMIC DNA]</scope>
</reference>
<dbReference type="PROSITE" id="PS01332">
    <property type="entry name" value="HTH_RRF2_1"/>
    <property type="match status" value="1"/>
</dbReference>
<dbReference type="GO" id="GO:0003700">
    <property type="term" value="F:DNA-binding transcription factor activity"/>
    <property type="evidence" value="ECO:0007669"/>
    <property type="project" value="TreeGrafter"/>
</dbReference>
<name>A0A1R4EHS9_9GAMM</name>
<dbReference type="AlphaFoldDB" id="A0A1R4EHS9"/>
<dbReference type="InterPro" id="IPR000944">
    <property type="entry name" value="Tscrpt_reg_Rrf2"/>
</dbReference>
<dbReference type="SUPFAM" id="SSF46785">
    <property type="entry name" value="Winged helix' DNA-binding domain"/>
    <property type="match status" value="1"/>
</dbReference>
<dbReference type="PANTHER" id="PTHR33221">
    <property type="entry name" value="WINGED HELIX-TURN-HELIX TRANSCRIPTIONAL REGULATOR, RRF2 FAMILY"/>
    <property type="match status" value="1"/>
</dbReference>
<keyword evidence="3" id="KW-1185">Reference proteome</keyword>
<evidence type="ECO:0000313" key="2">
    <source>
        <dbReference type="EMBL" id="SJM38000.1"/>
    </source>
</evidence>
<keyword evidence="1" id="KW-0238">DNA-binding</keyword>
<dbReference type="InterPro" id="IPR036390">
    <property type="entry name" value="WH_DNA-bd_sf"/>
</dbReference>
<protein>
    <submittedName>
        <fullName evidence="2">HTH-type transcriptional repressor NsrR</fullName>
    </submittedName>
</protein>
<dbReference type="STRING" id="1945520.A1019T_01988"/>
<dbReference type="InterPro" id="IPR036388">
    <property type="entry name" value="WH-like_DNA-bd_sf"/>
</dbReference>
<evidence type="ECO:0000313" key="3">
    <source>
        <dbReference type="Proteomes" id="UP000188169"/>
    </source>
</evidence>
<sequence length="170" mass="19117">MRLTNYSDYALRTLMYLAVMPESETLATITDIANSYQISRSHLTKIIHQLAQIGYIDSIRGKNGGIRLAKPAKDIILGEVIRQTEPDFQLVPCFARVNVAAHDKNSETATTKPPKKPAEICEITPVCKLKSVFYQATQAFLQVMDSYTLADIVANEEELWQILKFHKASD</sequence>
<dbReference type="PANTHER" id="PTHR33221:SF4">
    <property type="entry name" value="HTH-TYPE TRANSCRIPTIONAL REPRESSOR NSRR"/>
    <property type="match status" value="1"/>
</dbReference>
<dbReference type="GO" id="GO:0005829">
    <property type="term" value="C:cytosol"/>
    <property type="evidence" value="ECO:0007669"/>
    <property type="project" value="TreeGrafter"/>
</dbReference>
<dbReference type="PROSITE" id="PS51197">
    <property type="entry name" value="HTH_RRF2_2"/>
    <property type="match status" value="1"/>
</dbReference>
<dbReference type="EMBL" id="FUGD01000116">
    <property type="protein sequence ID" value="SJM38000.1"/>
    <property type="molecule type" value="Genomic_DNA"/>
</dbReference>
<dbReference type="Gene3D" id="1.10.10.10">
    <property type="entry name" value="Winged helix-like DNA-binding domain superfamily/Winged helix DNA-binding domain"/>
    <property type="match status" value="1"/>
</dbReference>
<dbReference type="GO" id="GO:0003677">
    <property type="term" value="F:DNA binding"/>
    <property type="evidence" value="ECO:0007669"/>
    <property type="project" value="UniProtKB-KW"/>
</dbReference>
<organism evidence="2 3">
    <name type="scientific">Psychrobacter pasteurii</name>
    <dbReference type="NCBI Taxonomy" id="1945520"/>
    <lineage>
        <taxon>Bacteria</taxon>
        <taxon>Pseudomonadati</taxon>
        <taxon>Pseudomonadota</taxon>
        <taxon>Gammaproteobacteria</taxon>
        <taxon>Moraxellales</taxon>
        <taxon>Moraxellaceae</taxon>
        <taxon>Psychrobacter</taxon>
    </lineage>
</organism>
<gene>
    <name evidence="2" type="primary">nsrR</name>
    <name evidence="2" type="ORF">A1019T_01988</name>
</gene>